<name>A0A4Q9Q6D5_9APHY</name>
<dbReference type="Proteomes" id="UP000292082">
    <property type="component" value="Unassembled WGS sequence"/>
</dbReference>
<feature type="domain" description="NmrA-like" evidence="3">
    <location>
        <begin position="153"/>
        <end position="277"/>
    </location>
</feature>
<evidence type="ECO:0000313" key="5">
    <source>
        <dbReference type="Proteomes" id="UP000292082"/>
    </source>
</evidence>
<dbReference type="Pfam" id="PF05368">
    <property type="entry name" value="NmrA"/>
    <property type="match status" value="2"/>
</dbReference>
<feature type="domain" description="NmrA-like" evidence="3">
    <location>
        <begin position="4"/>
        <end position="120"/>
    </location>
</feature>
<gene>
    <name evidence="4" type="ORF">BD310DRAFT_1027641</name>
</gene>
<sequence>MSSKKLILVIGATGAQGIAVIDALLAPATDGPPSPYAVRALTRDPNSRRARELAKKGVELAQGSFDDFPTVFAALEGVWGVWNNTDGFTVGETKEIFAGIRIFELAKQIRTVRHYIWSNLDYSFKVSRCRSESHRDETLTKVVGQQKGGYKPAYKCEHYDGKGRVAEWMKAQPSIVSDNDMSWSVVTSGPYMEMLTIPMFGPLGQRPDGTFVFASPVGDGHVPMIALEDLGFFARYSFDHRAEVSAQDLEIATDWVNWDYLVETFTKVTGYKAEYLRQSLDSEGWFGNLLRTDKPVANEQKPGDGTTTWQQNFTSFWSMWRDDVITRDWEWLKKTNPKGYTLESWMRAKNYQGLPNPALLKNSEDDKAVLPNKERIQKLLGHL</sequence>
<evidence type="ECO:0000259" key="3">
    <source>
        <dbReference type="Pfam" id="PF05368"/>
    </source>
</evidence>
<dbReference type="PANTHER" id="PTHR42748:SF14">
    <property type="entry name" value="SNOAL-LIKE DOMAIN-CONTAINING PROTEIN"/>
    <property type="match status" value="1"/>
</dbReference>
<proteinExistence type="inferred from homology"/>
<evidence type="ECO:0000313" key="4">
    <source>
        <dbReference type="EMBL" id="TBU63037.1"/>
    </source>
</evidence>
<dbReference type="PANTHER" id="PTHR42748">
    <property type="entry name" value="NITROGEN METABOLITE REPRESSION PROTEIN NMRA FAMILY MEMBER"/>
    <property type="match status" value="1"/>
</dbReference>
<dbReference type="CDD" id="cd05251">
    <property type="entry name" value="NmrA_like_SDR_a"/>
    <property type="match status" value="1"/>
</dbReference>
<dbReference type="GO" id="GO:0005634">
    <property type="term" value="C:nucleus"/>
    <property type="evidence" value="ECO:0007669"/>
    <property type="project" value="TreeGrafter"/>
</dbReference>
<accession>A0A4Q9Q6D5</accession>
<dbReference type="InterPro" id="IPR051164">
    <property type="entry name" value="NmrA-like_oxidored"/>
</dbReference>
<protein>
    <submittedName>
        <fullName evidence="4">NAD(P)-binding protein</fullName>
    </submittedName>
</protein>
<keyword evidence="5" id="KW-1185">Reference proteome</keyword>
<dbReference type="SUPFAM" id="SSF51735">
    <property type="entry name" value="NAD(P)-binding Rossmann-fold domains"/>
    <property type="match status" value="1"/>
</dbReference>
<dbReference type="Gene3D" id="3.90.25.10">
    <property type="entry name" value="UDP-galactose 4-epimerase, domain 1"/>
    <property type="match status" value="1"/>
</dbReference>
<dbReference type="InterPro" id="IPR036291">
    <property type="entry name" value="NAD(P)-bd_dom_sf"/>
</dbReference>
<dbReference type="STRING" id="114155.A0A4Q9Q6D5"/>
<organism evidence="4 5">
    <name type="scientific">Dichomitus squalens</name>
    <dbReference type="NCBI Taxonomy" id="114155"/>
    <lineage>
        <taxon>Eukaryota</taxon>
        <taxon>Fungi</taxon>
        <taxon>Dikarya</taxon>
        <taxon>Basidiomycota</taxon>
        <taxon>Agaricomycotina</taxon>
        <taxon>Agaricomycetes</taxon>
        <taxon>Polyporales</taxon>
        <taxon>Polyporaceae</taxon>
        <taxon>Dichomitus</taxon>
    </lineage>
</organism>
<evidence type="ECO:0000256" key="1">
    <source>
        <dbReference type="ARBA" id="ARBA00006328"/>
    </source>
</evidence>
<keyword evidence="2" id="KW-0521">NADP</keyword>
<dbReference type="AlphaFoldDB" id="A0A4Q9Q6D5"/>
<dbReference type="InterPro" id="IPR008030">
    <property type="entry name" value="NmrA-like"/>
</dbReference>
<evidence type="ECO:0000256" key="2">
    <source>
        <dbReference type="ARBA" id="ARBA00022857"/>
    </source>
</evidence>
<reference evidence="4 5" key="1">
    <citation type="submission" date="2019-01" db="EMBL/GenBank/DDBJ databases">
        <title>Draft genome sequences of three monokaryotic isolates of the white-rot basidiomycete fungus Dichomitus squalens.</title>
        <authorList>
            <consortium name="DOE Joint Genome Institute"/>
            <person name="Lopez S.C."/>
            <person name="Andreopoulos B."/>
            <person name="Pangilinan J."/>
            <person name="Lipzen A."/>
            <person name="Riley R."/>
            <person name="Ahrendt S."/>
            <person name="Ng V."/>
            <person name="Barry K."/>
            <person name="Daum C."/>
            <person name="Grigoriev I.V."/>
            <person name="Hilden K.S."/>
            <person name="Makela M.R."/>
            <person name="de Vries R.P."/>
        </authorList>
    </citation>
    <scope>NUCLEOTIDE SEQUENCE [LARGE SCALE GENOMIC DNA]</scope>
    <source>
        <strain evidence="4 5">CBS 464.89</strain>
    </source>
</reference>
<dbReference type="Gene3D" id="3.40.50.720">
    <property type="entry name" value="NAD(P)-binding Rossmann-like Domain"/>
    <property type="match status" value="1"/>
</dbReference>
<comment type="similarity">
    <text evidence="1">Belongs to the NmrA-type oxidoreductase family.</text>
</comment>
<dbReference type="EMBL" id="ML145091">
    <property type="protein sequence ID" value="TBU63037.1"/>
    <property type="molecule type" value="Genomic_DNA"/>
</dbReference>